<dbReference type="AlphaFoldDB" id="A0A553ZVC5"/>
<name>A0A553ZVC5_9BACI</name>
<evidence type="ECO:0000256" key="1">
    <source>
        <dbReference type="SAM" id="Phobius"/>
    </source>
</evidence>
<organism evidence="2 3">
    <name type="scientific">Alkalicoccobacillus porphyridii</name>
    <dbReference type="NCBI Taxonomy" id="2597270"/>
    <lineage>
        <taxon>Bacteria</taxon>
        <taxon>Bacillati</taxon>
        <taxon>Bacillota</taxon>
        <taxon>Bacilli</taxon>
        <taxon>Bacillales</taxon>
        <taxon>Bacillaceae</taxon>
        <taxon>Alkalicoccobacillus</taxon>
    </lineage>
</organism>
<evidence type="ECO:0000313" key="2">
    <source>
        <dbReference type="EMBL" id="TSB45419.1"/>
    </source>
</evidence>
<keyword evidence="1" id="KW-0472">Membrane</keyword>
<proteinExistence type="predicted"/>
<feature type="transmembrane region" description="Helical" evidence="1">
    <location>
        <begin position="38"/>
        <end position="56"/>
    </location>
</feature>
<keyword evidence="1" id="KW-1133">Transmembrane helix</keyword>
<dbReference type="EMBL" id="VLXZ01000011">
    <property type="protein sequence ID" value="TSB45419.1"/>
    <property type="molecule type" value="Genomic_DNA"/>
</dbReference>
<evidence type="ECO:0000313" key="3">
    <source>
        <dbReference type="Proteomes" id="UP000318521"/>
    </source>
</evidence>
<sequence>MVELLISVFALFFILLAFNAFGYFGFLRGEKGVSSTRWFTLTVLQTVVIIGISSVFRVI</sequence>
<comment type="caution">
    <text evidence="2">The sequence shown here is derived from an EMBL/GenBank/DDBJ whole genome shotgun (WGS) entry which is preliminary data.</text>
</comment>
<feature type="transmembrane region" description="Helical" evidence="1">
    <location>
        <begin position="6"/>
        <end position="26"/>
    </location>
</feature>
<gene>
    <name evidence="2" type="ORF">FN960_15900</name>
</gene>
<protein>
    <recommendedName>
        <fullName evidence="4">HIG1 domain-containing protein</fullName>
    </recommendedName>
</protein>
<keyword evidence="1" id="KW-0812">Transmembrane</keyword>
<evidence type="ECO:0008006" key="4">
    <source>
        <dbReference type="Google" id="ProtNLM"/>
    </source>
</evidence>
<reference evidence="2 3" key="1">
    <citation type="submission" date="2019-07" db="EMBL/GenBank/DDBJ databases">
        <authorList>
            <person name="Park Y.J."/>
            <person name="Jeong S.E."/>
            <person name="Jung H.S."/>
        </authorList>
    </citation>
    <scope>NUCLEOTIDE SEQUENCE [LARGE SCALE GENOMIC DNA]</scope>
    <source>
        <strain evidence="3">P16(2019)</strain>
    </source>
</reference>
<keyword evidence="3" id="KW-1185">Reference proteome</keyword>
<dbReference type="Proteomes" id="UP000318521">
    <property type="component" value="Unassembled WGS sequence"/>
</dbReference>
<accession>A0A553ZVC5</accession>
<dbReference type="RefSeq" id="WP_143849845.1">
    <property type="nucleotide sequence ID" value="NZ_VLXZ01000011.1"/>
</dbReference>